<evidence type="ECO:0000256" key="1">
    <source>
        <dbReference type="SAM" id="Phobius"/>
    </source>
</evidence>
<organism evidence="2 3">
    <name type="scientific">Candidatus Argoarchaeum ethanivorans</name>
    <dbReference type="NCBI Taxonomy" id="2608793"/>
    <lineage>
        <taxon>Archaea</taxon>
        <taxon>Methanobacteriati</taxon>
        <taxon>Methanobacteriota</taxon>
        <taxon>Stenosarchaea group</taxon>
        <taxon>Methanomicrobia</taxon>
        <taxon>Methanosarcinales</taxon>
        <taxon>Methanosarcinales incertae sedis</taxon>
        <taxon>GOM Arc I cluster</taxon>
        <taxon>Candidatus Argoarchaeum</taxon>
    </lineage>
</organism>
<reference evidence="3" key="1">
    <citation type="submission" date="2019-01" db="EMBL/GenBank/DDBJ databases">
        <title>Anaerobic oxidation of ethane by archaea from a marine hydrocarbon seep.</title>
        <authorList>
            <person name="Musat F."/>
        </authorList>
    </citation>
    <scope>NUCLEOTIDE SEQUENCE [LARGE SCALE GENOMIC DNA]</scope>
</reference>
<feature type="transmembrane region" description="Helical" evidence="1">
    <location>
        <begin position="7"/>
        <end position="32"/>
    </location>
</feature>
<dbReference type="Proteomes" id="UP000291831">
    <property type="component" value="Unassembled WGS sequence"/>
</dbReference>
<keyword evidence="1" id="KW-0812">Transmembrane</keyword>
<feature type="transmembrane region" description="Helical" evidence="1">
    <location>
        <begin position="52"/>
        <end position="77"/>
    </location>
</feature>
<accession>A0A8B6SDL5</accession>
<evidence type="ECO:0000313" key="3">
    <source>
        <dbReference type="Proteomes" id="UP000291831"/>
    </source>
</evidence>
<comment type="caution">
    <text evidence="2">The sequence shown here is derived from an EMBL/GenBank/DDBJ whole genome shotgun (WGS) entry which is preliminary data.</text>
</comment>
<dbReference type="AlphaFoldDB" id="A0A8B6SDL5"/>
<name>A0A8B6SDL5_9EURY</name>
<protein>
    <submittedName>
        <fullName evidence="2">Uncharacterized protein</fullName>
    </submittedName>
</protein>
<dbReference type="EMBL" id="RPGO01000002">
    <property type="protein sequence ID" value="RZB33179.1"/>
    <property type="molecule type" value="Genomic_DNA"/>
</dbReference>
<gene>
    <name evidence="2" type="ORF">AEth_00098</name>
</gene>
<evidence type="ECO:0000313" key="2">
    <source>
        <dbReference type="EMBL" id="RZB33179.1"/>
    </source>
</evidence>
<feature type="transmembrane region" description="Helical" evidence="1">
    <location>
        <begin position="127"/>
        <end position="147"/>
    </location>
</feature>
<proteinExistence type="predicted"/>
<sequence>MKAGNRIALIVIAFFFFIGASVATFVGIIDLINIVVPPKEVITSSNNVIPDLIILAEHFMIAITFFAICIALVYFAVPEPKEKELGKLGEIRDLEKYIFSMVIATVSVIFLSGVLTITTNELNTDEILKVGISIAAVILALGVYTKLTKDGKEMFRKG</sequence>
<keyword evidence="1" id="KW-1133">Transmembrane helix</keyword>
<keyword evidence="1" id="KW-0472">Membrane</keyword>
<feature type="transmembrane region" description="Helical" evidence="1">
    <location>
        <begin position="97"/>
        <end position="115"/>
    </location>
</feature>